<keyword evidence="2" id="KW-1185">Reference proteome</keyword>
<dbReference type="AlphaFoldDB" id="A0A4U8UG06"/>
<gene>
    <name evidence="1" type="ORF">LS72_008230</name>
</gene>
<dbReference type="RefSeq" id="WP_034553847.1">
    <property type="nucleotide sequence ID" value="NZ_JRPC02000022.1"/>
</dbReference>
<dbReference type="Proteomes" id="UP000029920">
    <property type="component" value="Unassembled WGS sequence"/>
</dbReference>
<organism evidence="1 2">
    <name type="scientific">Helicobacter apodemus</name>
    <dbReference type="NCBI Taxonomy" id="135569"/>
    <lineage>
        <taxon>Bacteria</taxon>
        <taxon>Pseudomonadati</taxon>
        <taxon>Campylobacterota</taxon>
        <taxon>Epsilonproteobacteria</taxon>
        <taxon>Campylobacterales</taxon>
        <taxon>Helicobacteraceae</taxon>
        <taxon>Helicobacter</taxon>
    </lineage>
</organism>
<dbReference type="Gene3D" id="3.10.20.30">
    <property type="match status" value="1"/>
</dbReference>
<reference evidence="1 2" key="1">
    <citation type="journal article" date="2014" name="Genome Announc.">
        <title>Draft genome sequences of eight enterohepatic helicobacter species isolated from both laboratory and wild rodents.</title>
        <authorList>
            <person name="Sheh A."/>
            <person name="Shen Z."/>
            <person name="Fox J.G."/>
        </authorList>
    </citation>
    <scope>NUCLEOTIDE SEQUENCE [LARGE SCALE GENOMIC DNA]</scope>
    <source>
        <strain evidence="1 2">MIT-03-7007</strain>
    </source>
</reference>
<protein>
    <submittedName>
        <fullName evidence="1">MoaD/ThiS family protein</fullName>
    </submittedName>
</protein>
<accession>A0A4U8UG06</accession>
<evidence type="ECO:0000313" key="2">
    <source>
        <dbReference type="Proteomes" id="UP000029920"/>
    </source>
</evidence>
<proteinExistence type="predicted"/>
<dbReference type="EMBL" id="JRPC02000022">
    <property type="protein sequence ID" value="TLE14832.1"/>
    <property type="molecule type" value="Genomic_DNA"/>
</dbReference>
<dbReference type="SUPFAM" id="SSF54285">
    <property type="entry name" value="MoaD/ThiS"/>
    <property type="match status" value="1"/>
</dbReference>
<sequence length="73" mass="8151">MIEIEFLGPLGNKVLQSNAKDFYNLKEELQQIPEIRIWLKDCAIALNNEIITSLDTPLKSGDRVLLLPPVCGG</sequence>
<name>A0A4U8UG06_9HELI</name>
<comment type="caution">
    <text evidence="1">The sequence shown here is derived from an EMBL/GenBank/DDBJ whole genome shotgun (WGS) entry which is preliminary data.</text>
</comment>
<dbReference type="InterPro" id="IPR012675">
    <property type="entry name" value="Beta-grasp_dom_sf"/>
</dbReference>
<dbReference type="Pfam" id="PF02597">
    <property type="entry name" value="ThiS"/>
    <property type="match status" value="1"/>
</dbReference>
<dbReference type="InterPro" id="IPR003749">
    <property type="entry name" value="ThiS/MoaD-like"/>
</dbReference>
<dbReference type="InterPro" id="IPR016155">
    <property type="entry name" value="Mopterin_synth/thiamin_S_b"/>
</dbReference>
<evidence type="ECO:0000313" key="1">
    <source>
        <dbReference type="EMBL" id="TLE14832.1"/>
    </source>
</evidence>